<accession>A0A9R1VQH0</accession>
<organism evidence="3 4">
    <name type="scientific">Lactuca sativa</name>
    <name type="common">Garden lettuce</name>
    <dbReference type="NCBI Taxonomy" id="4236"/>
    <lineage>
        <taxon>Eukaryota</taxon>
        <taxon>Viridiplantae</taxon>
        <taxon>Streptophyta</taxon>
        <taxon>Embryophyta</taxon>
        <taxon>Tracheophyta</taxon>
        <taxon>Spermatophyta</taxon>
        <taxon>Magnoliopsida</taxon>
        <taxon>eudicotyledons</taxon>
        <taxon>Gunneridae</taxon>
        <taxon>Pentapetalae</taxon>
        <taxon>asterids</taxon>
        <taxon>campanulids</taxon>
        <taxon>Asterales</taxon>
        <taxon>Asteraceae</taxon>
        <taxon>Cichorioideae</taxon>
        <taxon>Cichorieae</taxon>
        <taxon>Lactucinae</taxon>
        <taxon>Lactuca</taxon>
    </lineage>
</organism>
<dbReference type="PANTHER" id="PTHR37984:SF5">
    <property type="entry name" value="PROTEIN NYNRIN-LIKE"/>
    <property type="match status" value="1"/>
</dbReference>
<protein>
    <recommendedName>
        <fullName evidence="2">Reverse transcriptase domain-containing protein</fullName>
    </recommendedName>
</protein>
<feature type="domain" description="Reverse transcriptase" evidence="2">
    <location>
        <begin position="1"/>
        <end position="104"/>
    </location>
</feature>
<dbReference type="Proteomes" id="UP000235145">
    <property type="component" value="Unassembled WGS sequence"/>
</dbReference>
<dbReference type="InterPro" id="IPR041577">
    <property type="entry name" value="RT_RNaseH_2"/>
</dbReference>
<dbReference type="Pfam" id="PF17919">
    <property type="entry name" value="RT_RNaseH_2"/>
    <property type="match status" value="1"/>
</dbReference>
<dbReference type="GO" id="GO:0003824">
    <property type="term" value="F:catalytic activity"/>
    <property type="evidence" value="ECO:0007669"/>
    <property type="project" value="UniProtKB-KW"/>
</dbReference>
<evidence type="ECO:0000259" key="2">
    <source>
        <dbReference type="PROSITE" id="PS50878"/>
    </source>
</evidence>
<dbReference type="AlphaFoldDB" id="A0A9R1VQH0"/>
<name>A0A9R1VQH0_LACSA</name>
<dbReference type="InterPro" id="IPR000477">
    <property type="entry name" value="RT_dom"/>
</dbReference>
<reference evidence="3 4" key="1">
    <citation type="journal article" date="2017" name="Nat. Commun.">
        <title>Genome assembly with in vitro proximity ligation data and whole-genome triplication in lettuce.</title>
        <authorList>
            <person name="Reyes-Chin-Wo S."/>
            <person name="Wang Z."/>
            <person name="Yang X."/>
            <person name="Kozik A."/>
            <person name="Arikit S."/>
            <person name="Song C."/>
            <person name="Xia L."/>
            <person name="Froenicke L."/>
            <person name="Lavelle D.O."/>
            <person name="Truco M.J."/>
            <person name="Xia R."/>
            <person name="Zhu S."/>
            <person name="Xu C."/>
            <person name="Xu H."/>
            <person name="Xu X."/>
            <person name="Cox K."/>
            <person name="Korf I."/>
            <person name="Meyers B.C."/>
            <person name="Michelmore R.W."/>
        </authorList>
    </citation>
    <scope>NUCLEOTIDE SEQUENCE [LARGE SCALE GENOMIC DNA]</scope>
    <source>
        <strain evidence="4">cv. Salinas</strain>
        <tissue evidence="3">Seedlings</tissue>
    </source>
</reference>
<dbReference type="Pfam" id="PF17921">
    <property type="entry name" value="Integrase_H2C2"/>
    <property type="match status" value="1"/>
</dbReference>
<sequence length="410" mass="47632">MVMPFGLTNTPSTFMRLMNHIFKPLIGQCVVVYFDDILVFSRHASHHLDHLRRVFEILWEQKLYANGEKCCFLIPEVLFWVVVVTLWSLPTTIHDVTSFLGLASFYLRFIHNFSTITTPITECLKGKLFYWTPAVMVAFHELKRCITSAPVLALPNFQKTFQIEFDASDFGIGGVLSQEGRPIAFFSENLSDAKQKYNHQALKFFQGQHKLNPRHAKWVEFLQGFPFVIKHKSRVTNTVADALSRHRGLLTSLQVRVDAFERFATLYPDDPDFPNIWLACQTGPALDYSLHEGFLFKGIRLCVAQCSLRDAIILEWHQGALARHFGRDKMLQLIKERFFWPKMSMVVTSVVQRCRVSHVAKTHRSNAGLYTQFPVYDGPWEDDIIDFVVASRRHKDRNTRSWLWLIDFRK</sequence>
<dbReference type="InterPro" id="IPR043128">
    <property type="entry name" value="Rev_trsase/Diguanyl_cyclase"/>
</dbReference>
<gene>
    <name evidence="3" type="ORF">LSAT_V11C400193020</name>
</gene>
<dbReference type="Gene3D" id="3.30.70.270">
    <property type="match status" value="2"/>
</dbReference>
<dbReference type="PROSITE" id="PS50878">
    <property type="entry name" value="RT_POL"/>
    <property type="match status" value="1"/>
</dbReference>
<evidence type="ECO:0000313" key="4">
    <source>
        <dbReference type="Proteomes" id="UP000235145"/>
    </source>
</evidence>
<dbReference type="FunFam" id="3.30.70.270:FF:000020">
    <property type="entry name" value="Transposon Tf2-6 polyprotein-like Protein"/>
    <property type="match status" value="1"/>
</dbReference>
<dbReference type="InterPro" id="IPR050951">
    <property type="entry name" value="Retrovirus_Pol_polyprotein"/>
</dbReference>
<dbReference type="SUPFAM" id="SSF56672">
    <property type="entry name" value="DNA/RNA polymerases"/>
    <property type="match status" value="1"/>
</dbReference>
<evidence type="ECO:0000256" key="1">
    <source>
        <dbReference type="ARBA" id="ARBA00023268"/>
    </source>
</evidence>
<evidence type="ECO:0000313" key="3">
    <source>
        <dbReference type="EMBL" id="KAJ0210665.1"/>
    </source>
</evidence>
<proteinExistence type="predicted"/>
<dbReference type="Gene3D" id="1.10.340.70">
    <property type="match status" value="1"/>
</dbReference>
<keyword evidence="4" id="KW-1185">Reference proteome</keyword>
<comment type="caution">
    <text evidence="3">The sequence shown here is derived from an EMBL/GenBank/DDBJ whole genome shotgun (WGS) entry which is preliminary data.</text>
</comment>
<keyword evidence="1" id="KW-0511">Multifunctional enzyme</keyword>
<dbReference type="Pfam" id="PF00078">
    <property type="entry name" value="RVT_1"/>
    <property type="match status" value="1"/>
</dbReference>
<dbReference type="InterPro" id="IPR043502">
    <property type="entry name" value="DNA/RNA_pol_sf"/>
</dbReference>
<dbReference type="CDD" id="cd09274">
    <property type="entry name" value="RNase_HI_RT_Ty3"/>
    <property type="match status" value="1"/>
</dbReference>
<dbReference type="InterPro" id="IPR041588">
    <property type="entry name" value="Integrase_H2C2"/>
</dbReference>
<dbReference type="EMBL" id="NBSK02000004">
    <property type="protein sequence ID" value="KAJ0210665.1"/>
    <property type="molecule type" value="Genomic_DNA"/>
</dbReference>
<dbReference type="PANTHER" id="PTHR37984">
    <property type="entry name" value="PROTEIN CBG26694"/>
    <property type="match status" value="1"/>
</dbReference>
<dbReference type="CDD" id="cd01647">
    <property type="entry name" value="RT_LTR"/>
    <property type="match status" value="1"/>
</dbReference>